<evidence type="ECO:0000256" key="2">
    <source>
        <dbReference type="SAM" id="Phobius"/>
    </source>
</evidence>
<feature type="compositionally biased region" description="Low complexity" evidence="1">
    <location>
        <begin position="439"/>
        <end position="466"/>
    </location>
</feature>
<dbReference type="InterPro" id="IPR011041">
    <property type="entry name" value="Quinoprot_gluc/sorb_DH_b-prop"/>
</dbReference>
<gene>
    <name evidence="5" type="ORF">N8I77_012417</name>
</gene>
<reference evidence="5" key="1">
    <citation type="submission" date="2023-06" db="EMBL/GenBank/DDBJ databases">
        <authorList>
            <person name="Noh H."/>
        </authorList>
    </citation>
    <scope>NUCLEOTIDE SEQUENCE</scope>
    <source>
        <strain evidence="5">DUCC20226</strain>
    </source>
</reference>
<protein>
    <recommendedName>
        <fullName evidence="4">Pyrroloquinoline quinone-dependent pyranose dehydrogenase beta-propeller domain-containing protein</fullName>
    </recommendedName>
</protein>
<evidence type="ECO:0000313" key="6">
    <source>
        <dbReference type="Proteomes" id="UP001265746"/>
    </source>
</evidence>
<dbReference type="InterPro" id="IPR054539">
    <property type="entry name" value="Beta-prop_PDH"/>
</dbReference>
<feature type="domain" description="Pyrroloquinoline quinone-dependent pyranose dehydrogenase beta-propeller" evidence="4">
    <location>
        <begin position="46"/>
        <end position="435"/>
    </location>
</feature>
<keyword evidence="2" id="KW-0812">Transmembrane</keyword>
<feature type="region of interest" description="Disordered" evidence="1">
    <location>
        <begin position="439"/>
        <end position="478"/>
    </location>
</feature>
<evidence type="ECO:0000259" key="4">
    <source>
        <dbReference type="Pfam" id="PF22807"/>
    </source>
</evidence>
<evidence type="ECO:0000313" key="5">
    <source>
        <dbReference type="EMBL" id="KAK2597641.1"/>
    </source>
</evidence>
<keyword evidence="3" id="KW-0732">Signal</keyword>
<keyword evidence="2" id="KW-1133">Transmembrane helix</keyword>
<comment type="caution">
    <text evidence="5">The sequence shown here is derived from an EMBL/GenBank/DDBJ whole genome shotgun (WGS) entry which is preliminary data.</text>
</comment>
<feature type="signal peptide" evidence="3">
    <location>
        <begin position="1"/>
        <end position="24"/>
    </location>
</feature>
<dbReference type="PROSITE" id="PS51257">
    <property type="entry name" value="PROKAR_LIPOPROTEIN"/>
    <property type="match status" value="1"/>
</dbReference>
<dbReference type="InterPro" id="IPR011042">
    <property type="entry name" value="6-blade_b-propeller_TolB-like"/>
</dbReference>
<dbReference type="SUPFAM" id="SSF50952">
    <property type="entry name" value="Soluble quinoprotein glucose dehydrogenase"/>
    <property type="match status" value="1"/>
</dbReference>
<evidence type="ECO:0000256" key="3">
    <source>
        <dbReference type="SAM" id="SignalP"/>
    </source>
</evidence>
<proteinExistence type="predicted"/>
<keyword evidence="2" id="KW-0472">Membrane</keyword>
<name>A0AAD9S2Q6_PHOAM</name>
<feature type="transmembrane region" description="Helical" evidence="2">
    <location>
        <begin position="482"/>
        <end position="502"/>
    </location>
</feature>
<dbReference type="EMBL" id="JAUJFL010000009">
    <property type="protein sequence ID" value="KAK2597641.1"/>
    <property type="molecule type" value="Genomic_DNA"/>
</dbReference>
<feature type="chain" id="PRO_5042071575" description="Pyrroloquinoline quinone-dependent pyranose dehydrogenase beta-propeller domain-containing protein" evidence="3">
    <location>
        <begin position="25"/>
        <end position="503"/>
    </location>
</feature>
<organism evidence="5 6">
    <name type="scientific">Phomopsis amygdali</name>
    <name type="common">Fusicoccum amygdali</name>
    <dbReference type="NCBI Taxonomy" id="1214568"/>
    <lineage>
        <taxon>Eukaryota</taxon>
        <taxon>Fungi</taxon>
        <taxon>Dikarya</taxon>
        <taxon>Ascomycota</taxon>
        <taxon>Pezizomycotina</taxon>
        <taxon>Sordariomycetes</taxon>
        <taxon>Sordariomycetidae</taxon>
        <taxon>Diaporthales</taxon>
        <taxon>Diaporthaceae</taxon>
        <taxon>Diaporthe</taxon>
    </lineage>
</organism>
<evidence type="ECO:0000256" key="1">
    <source>
        <dbReference type="SAM" id="MobiDB-lite"/>
    </source>
</evidence>
<dbReference type="Pfam" id="PF22807">
    <property type="entry name" value="TrAA12"/>
    <property type="match status" value="1"/>
</dbReference>
<dbReference type="AlphaFoldDB" id="A0AAD9S2Q6"/>
<keyword evidence="6" id="KW-1185">Reference proteome</keyword>
<dbReference type="Proteomes" id="UP001265746">
    <property type="component" value="Unassembled WGS sequence"/>
</dbReference>
<dbReference type="Gene3D" id="2.120.10.30">
    <property type="entry name" value="TolB, C-terminal domain"/>
    <property type="match status" value="1"/>
</dbReference>
<sequence length="503" mass="52927">MTMKRLGLLAASAALLGSTTFCAAQSTTSSASACPTILTPSYEAPVVGSGWTAQLIAKGLTKPRSLIFDQNGALLVVQQGSGIVRMTFTDNGGTCLIVNDTKTVVENSDLNHAVQLSADGRTLYASTSNDVFRWPYDAAAGTLGDRETLVTNMSNGGHVSRTLLLSKKANNTLLVSRGSSENLDFGAAQLDSGISQIRAFDIGNLPNGRPYNYASEGRLMGWGLRNSVGVAEHPGTGGIYSVENSADQIDRSGTDIHQDNPGEEMNYHGFLNGSTEDQGGNYGYPDCFALWGTDNFPDQGNMTVGSQFTLSPNSTLNDTTCAEDRVSPRLTFQAHTAPLDMLFNTNGTTAYITFHGSWDRTDPTGYRLSSVQFDNNTGAPVAQADSKSATADVLSNADLSKCPDSCFRPVGLAWDSQGRLFMSSDSTGEIYVLQQNEMSATDGGTPTSTGTSSGTGTLVTSTSTTSPNLAPRSSRSRPGGEAIFLTGLAVALSVVCGVFFTVA</sequence>
<accession>A0AAD9S2Q6</accession>